<gene>
    <name evidence="4" type="ORF">PLBR_LOCUS2810</name>
</gene>
<dbReference type="Pfam" id="PF00169">
    <property type="entry name" value="PH"/>
    <property type="match status" value="1"/>
</dbReference>
<feature type="domain" description="PH" evidence="2">
    <location>
        <begin position="308"/>
        <end position="407"/>
    </location>
</feature>
<dbReference type="Gene3D" id="2.30.29.30">
    <property type="entry name" value="Pleckstrin-homology domain (PH domain)/Phosphotyrosine-binding domain (PTB)"/>
    <property type="match status" value="1"/>
</dbReference>
<dbReference type="InterPro" id="IPR051092">
    <property type="entry name" value="FYVE_RhoGEF_PH"/>
</dbReference>
<dbReference type="PANTHER" id="PTHR12673">
    <property type="entry name" value="FACIOGENITAL DYSPLASIA PROTEIN"/>
    <property type="match status" value="1"/>
</dbReference>
<feature type="region of interest" description="Disordered" evidence="1">
    <location>
        <begin position="1"/>
        <end position="22"/>
    </location>
</feature>
<organism evidence="4 5">
    <name type="scientific">Plasmodiophora brassicae</name>
    <name type="common">Clubroot disease agent</name>
    <dbReference type="NCBI Taxonomy" id="37360"/>
    <lineage>
        <taxon>Eukaryota</taxon>
        <taxon>Sar</taxon>
        <taxon>Rhizaria</taxon>
        <taxon>Endomyxa</taxon>
        <taxon>Phytomyxea</taxon>
        <taxon>Plasmodiophorida</taxon>
        <taxon>Plasmodiophoridae</taxon>
        <taxon>Plasmodiophora</taxon>
    </lineage>
</organism>
<evidence type="ECO:0000313" key="5">
    <source>
        <dbReference type="Proteomes" id="UP000290189"/>
    </source>
</evidence>
<protein>
    <recommendedName>
        <fullName evidence="6">DH domain-containing protein</fullName>
    </recommendedName>
</protein>
<dbReference type="AlphaFoldDB" id="A0A3P3Y5X4"/>
<dbReference type="Pfam" id="PF00621">
    <property type="entry name" value="RhoGEF"/>
    <property type="match status" value="1"/>
</dbReference>
<dbReference type="InterPro" id="IPR011993">
    <property type="entry name" value="PH-like_dom_sf"/>
</dbReference>
<reference evidence="4 5" key="1">
    <citation type="submission" date="2018-03" db="EMBL/GenBank/DDBJ databases">
        <authorList>
            <person name="Fogelqvist J."/>
        </authorList>
    </citation>
    <scope>NUCLEOTIDE SEQUENCE [LARGE SCALE GENOMIC DNA]</scope>
</reference>
<evidence type="ECO:0000259" key="3">
    <source>
        <dbReference type="PROSITE" id="PS50010"/>
    </source>
</evidence>
<dbReference type="InterPro" id="IPR035899">
    <property type="entry name" value="DBL_dom_sf"/>
</dbReference>
<dbReference type="SMART" id="SM00325">
    <property type="entry name" value="RhoGEF"/>
    <property type="match status" value="1"/>
</dbReference>
<dbReference type="CDD" id="cd00160">
    <property type="entry name" value="RhoGEF"/>
    <property type="match status" value="1"/>
</dbReference>
<feature type="domain" description="DH" evidence="3">
    <location>
        <begin position="100"/>
        <end position="276"/>
    </location>
</feature>
<keyword evidence="4" id="KW-0496">Mitochondrion</keyword>
<dbReference type="GO" id="GO:0005737">
    <property type="term" value="C:cytoplasm"/>
    <property type="evidence" value="ECO:0007669"/>
    <property type="project" value="TreeGrafter"/>
</dbReference>
<dbReference type="PROSITE" id="PS50003">
    <property type="entry name" value="PH_DOMAIN"/>
    <property type="match status" value="1"/>
</dbReference>
<dbReference type="Proteomes" id="UP000290189">
    <property type="component" value="Unassembled WGS sequence"/>
</dbReference>
<evidence type="ECO:0008006" key="6">
    <source>
        <dbReference type="Google" id="ProtNLM"/>
    </source>
</evidence>
<proteinExistence type="predicted"/>
<name>A0A3P3Y5X4_PLABS</name>
<dbReference type="GO" id="GO:0005085">
    <property type="term" value="F:guanyl-nucleotide exchange factor activity"/>
    <property type="evidence" value="ECO:0007669"/>
    <property type="project" value="InterPro"/>
</dbReference>
<dbReference type="PROSITE" id="PS50010">
    <property type="entry name" value="DH_2"/>
    <property type="match status" value="1"/>
</dbReference>
<feature type="region of interest" description="Disordered" evidence="1">
    <location>
        <begin position="64"/>
        <end position="94"/>
    </location>
</feature>
<dbReference type="SUPFAM" id="SSF48065">
    <property type="entry name" value="DBL homology domain (DH-domain)"/>
    <property type="match status" value="1"/>
</dbReference>
<dbReference type="Gene3D" id="1.20.900.10">
    <property type="entry name" value="Dbl homology (DH) domain"/>
    <property type="match status" value="1"/>
</dbReference>
<dbReference type="PANTHER" id="PTHR12673:SF159">
    <property type="entry name" value="LD03170P"/>
    <property type="match status" value="1"/>
</dbReference>
<evidence type="ECO:0000256" key="1">
    <source>
        <dbReference type="SAM" id="MobiDB-lite"/>
    </source>
</evidence>
<accession>A0A3P3Y5X4</accession>
<dbReference type="SMART" id="SM00233">
    <property type="entry name" value="PH"/>
    <property type="match status" value="1"/>
</dbReference>
<dbReference type="InterPro" id="IPR001849">
    <property type="entry name" value="PH_domain"/>
</dbReference>
<dbReference type="InterPro" id="IPR000219">
    <property type="entry name" value="DH_dom"/>
</dbReference>
<evidence type="ECO:0000259" key="2">
    <source>
        <dbReference type="PROSITE" id="PS50003"/>
    </source>
</evidence>
<dbReference type="SUPFAM" id="SSF50729">
    <property type="entry name" value="PH domain-like"/>
    <property type="match status" value="1"/>
</dbReference>
<evidence type="ECO:0000313" key="4">
    <source>
        <dbReference type="EMBL" id="SPQ95595.1"/>
    </source>
</evidence>
<sequence>MASPADSGAGGNTYRKGMAVPNGNTLGACDSINTYGRSKSWTGVDTLSSGTNDDKGNSIADHARASAHLATEQWGKSSSMRPSSEKSWGKHRAERANFEKREKLTQEVVDTERTYVNSLQTLITKYVAPVKVDPGKYGVKADQVHTVFENVEPIAAFHVIFLKELEKDRNLARTINKFGDYLKMYTTYISGYDKCVRLLGQMRKSRKFTKFLDETRTDPECKGLDLMSFLIMPIQRIPRYELLLRELISCDDPDPQSEMAQAYNRVRYIAKHVNETQRHVENMMKLLEIQDRISDSDLSFDLLQPHRRLLKEGKISQKTTSKLNKIKQRVLFLFSDIVLWTSSSNAYLGHVDISCISLKPDVKHPDTSFRMVVESGTAAVEETELIWRCETAAECQEWVKAIDDAMTKLCEVFISRLDDKEKEKFGQLNAGASADKAEMIRQAKLSIRRKKYARTGGAMHLFMKEKLNELHAHVAVDDDKSVTELDSQ</sequence>
<dbReference type="EMBL" id="OVEO01000004">
    <property type="protein sequence ID" value="SPQ95595.1"/>
    <property type="molecule type" value="Genomic_DNA"/>
</dbReference>
<geneLocation type="mitochondrion" evidence="4"/>